<evidence type="ECO:0000313" key="7">
    <source>
        <dbReference type="EMBL" id="RBP68630.1"/>
    </source>
</evidence>
<evidence type="ECO:0000256" key="4">
    <source>
        <dbReference type="ARBA" id="ARBA00022840"/>
    </source>
</evidence>
<keyword evidence="3 5" id="KW-0347">Helicase</keyword>
<dbReference type="Gene3D" id="1.10.10.160">
    <property type="match status" value="1"/>
</dbReference>
<feature type="binding site" evidence="5">
    <location>
        <begin position="270"/>
        <end position="277"/>
    </location>
    <ligand>
        <name>ATP</name>
        <dbReference type="ChEBI" id="CHEBI:30616"/>
    </ligand>
</feature>
<dbReference type="GO" id="GO:0000725">
    <property type="term" value="P:recombinational repair"/>
    <property type="evidence" value="ECO:0007669"/>
    <property type="project" value="TreeGrafter"/>
</dbReference>
<keyword evidence="2 5" id="KW-0378">Hydrolase</keyword>
<keyword evidence="4 5" id="KW-0067">ATP-binding</keyword>
<dbReference type="Gene3D" id="3.30.2310.20">
    <property type="entry name" value="RelE-like"/>
    <property type="match status" value="1"/>
</dbReference>
<keyword evidence="10" id="KW-1185">Reference proteome</keyword>
<protein>
    <submittedName>
        <fullName evidence="8">AAA domain-containing protein</fullName>
    </submittedName>
</protein>
<evidence type="ECO:0000256" key="3">
    <source>
        <dbReference type="ARBA" id="ARBA00022806"/>
    </source>
</evidence>
<evidence type="ECO:0000256" key="5">
    <source>
        <dbReference type="PROSITE-ProRule" id="PRU00560"/>
    </source>
</evidence>
<dbReference type="SUPFAM" id="SSF143011">
    <property type="entry name" value="RelE-like"/>
    <property type="match status" value="1"/>
</dbReference>
<comment type="caution">
    <text evidence="8">The sequence shown here is derived from an EMBL/GenBank/DDBJ whole genome shotgun (WGS) entry which is preliminary data.</text>
</comment>
<evidence type="ECO:0000256" key="2">
    <source>
        <dbReference type="ARBA" id="ARBA00022801"/>
    </source>
</evidence>
<dbReference type="InterPro" id="IPR035093">
    <property type="entry name" value="RelE/ParE_toxin_dom_sf"/>
</dbReference>
<dbReference type="PANTHER" id="PTHR11070:SF45">
    <property type="entry name" value="DNA 3'-5' HELICASE"/>
    <property type="match status" value="1"/>
</dbReference>
<evidence type="ECO:0000313" key="10">
    <source>
        <dbReference type="Proteomes" id="UP000253065"/>
    </source>
</evidence>
<evidence type="ECO:0000259" key="6">
    <source>
        <dbReference type="PROSITE" id="PS51198"/>
    </source>
</evidence>
<name>A0A368UME5_MARNT</name>
<dbReference type="PROSITE" id="PS51198">
    <property type="entry name" value="UVRD_HELICASE_ATP_BIND"/>
    <property type="match status" value="1"/>
</dbReference>
<dbReference type="Gene3D" id="3.40.50.300">
    <property type="entry name" value="P-loop containing nucleotide triphosphate hydrolases"/>
    <property type="match status" value="2"/>
</dbReference>
<dbReference type="InterPro" id="IPR000212">
    <property type="entry name" value="DNA_helicase_UvrD/REP"/>
</dbReference>
<dbReference type="Pfam" id="PF00580">
    <property type="entry name" value="UvrD-helicase"/>
    <property type="match status" value="1"/>
</dbReference>
<gene>
    <name evidence="8" type="ORF">DET51_11819</name>
    <name evidence="7" type="ORF">DET64_11819</name>
</gene>
<dbReference type="EMBL" id="QPJB01000018">
    <property type="protein sequence ID" value="RCW29988.1"/>
    <property type="molecule type" value="Genomic_DNA"/>
</dbReference>
<sequence length="687" mass="77300">MAKMMLHRDVLKNFGKLPAKVQKKVYELTYKFESDSTQASIHLEPIEAAKDKKVRSARVGLDYRAIVIAPEKGDTYLLMHIDHHDEAYQWCMNKQFEAHMALGTFQVFDVELAEQSVHDAETAEYEAETETETEAYVLQKLSDKELFQAGVPEALIPAVRAVRNDDDFERLSDYLPPEAGQILFGIAAGMTLDDALNEMLGGLDEIQKPTTPGDFSHLADMTNMDLVLVQGEEHLQEILSEDIEEWRIFLHPYQRKLVEWNTKGPMKIFGAAGTGKTVALMHRAAWLANQCVDDEKVLITTYTTNLSVTIKGLMEKLAPSVVEKIEVTNLHQLARTICFRAQGQAKIAEPDDLKSVWKQVMTSPVASGLEFTPDFVREEFEQVIDPMGITSEDDYLTMVRSGRPVLKRKQRRQIWKLFVEARRQLEYRRLVTFDGLIHQARLVAEKGEFPGYRYVLVDETQDFGLEALRLIAAISPLKEGLNNPLCVVGDGHQRIYNTVPVPMSRAGIDVRGRSRRLKINYRTSEEIRNWAHGVLQGMSIDDLDGEDVATQGDRSVFHGPKPQLVKCSSDDEMVDALVTWVKGLTESGDIATHEICLTPPNSKVINALESNGLGTVELKARQADPGQEEGGIRFGTKKRIKGLEFKAVAILDFGDSENVLERFENYVAATRARQQLLVVAKATKEKE</sequence>
<dbReference type="GO" id="GO:0005829">
    <property type="term" value="C:cytosol"/>
    <property type="evidence" value="ECO:0007669"/>
    <property type="project" value="TreeGrafter"/>
</dbReference>
<dbReference type="InterPro" id="IPR014016">
    <property type="entry name" value="UvrD-like_ATP-bd"/>
</dbReference>
<dbReference type="PANTHER" id="PTHR11070">
    <property type="entry name" value="UVRD / RECB / PCRA DNA HELICASE FAMILY MEMBER"/>
    <property type="match status" value="1"/>
</dbReference>
<evidence type="ECO:0000256" key="1">
    <source>
        <dbReference type="ARBA" id="ARBA00022741"/>
    </source>
</evidence>
<evidence type="ECO:0000313" key="8">
    <source>
        <dbReference type="EMBL" id="RCW29988.1"/>
    </source>
</evidence>
<dbReference type="EMBL" id="QNSA01000018">
    <property type="protein sequence ID" value="RBP68630.1"/>
    <property type="molecule type" value="Genomic_DNA"/>
</dbReference>
<dbReference type="InterPro" id="IPR013986">
    <property type="entry name" value="DExx_box_DNA_helicase_dom_sf"/>
</dbReference>
<reference evidence="8 9" key="1">
    <citation type="submission" date="2018-07" db="EMBL/GenBank/DDBJ databases">
        <title>Freshwater and sediment microbial communities from various areas in North America, analyzing microbe dynamics in response to fracking.</title>
        <authorList>
            <person name="Lamendella R."/>
        </authorList>
    </citation>
    <scope>NUCLEOTIDE SEQUENCE [LARGE SCALE GENOMIC DNA]</scope>
    <source>
        <strain evidence="8 9">114E</strain>
        <strain evidence="7 10">114E_o</strain>
    </source>
</reference>
<dbReference type="Proteomes" id="UP000253065">
    <property type="component" value="Unassembled WGS sequence"/>
</dbReference>
<dbReference type="RefSeq" id="WP_113880692.1">
    <property type="nucleotide sequence ID" value="NZ_QNSA01000018.1"/>
</dbReference>
<dbReference type="AlphaFoldDB" id="A0A368UME5"/>
<dbReference type="Proteomes" id="UP000252795">
    <property type="component" value="Unassembled WGS sequence"/>
</dbReference>
<evidence type="ECO:0000313" key="9">
    <source>
        <dbReference type="Proteomes" id="UP000252795"/>
    </source>
</evidence>
<organism evidence="8 9">
    <name type="scientific">Marinobacter nauticus</name>
    <name type="common">Marinobacter hydrocarbonoclasticus</name>
    <name type="synonym">Marinobacter aquaeolei</name>
    <dbReference type="NCBI Taxonomy" id="2743"/>
    <lineage>
        <taxon>Bacteria</taxon>
        <taxon>Pseudomonadati</taxon>
        <taxon>Pseudomonadota</taxon>
        <taxon>Gammaproteobacteria</taxon>
        <taxon>Pseudomonadales</taxon>
        <taxon>Marinobacteraceae</taxon>
        <taxon>Marinobacter</taxon>
    </lineage>
</organism>
<keyword evidence="1 5" id="KW-0547">Nucleotide-binding</keyword>
<dbReference type="InterPro" id="IPR027417">
    <property type="entry name" value="P-loop_NTPase"/>
</dbReference>
<dbReference type="SUPFAM" id="SSF52540">
    <property type="entry name" value="P-loop containing nucleoside triphosphate hydrolases"/>
    <property type="match status" value="1"/>
</dbReference>
<dbReference type="GO" id="GO:0005524">
    <property type="term" value="F:ATP binding"/>
    <property type="evidence" value="ECO:0007669"/>
    <property type="project" value="UniProtKB-UniRule"/>
</dbReference>
<dbReference type="GO" id="GO:0016787">
    <property type="term" value="F:hydrolase activity"/>
    <property type="evidence" value="ECO:0007669"/>
    <property type="project" value="UniProtKB-UniRule"/>
</dbReference>
<dbReference type="GO" id="GO:0043138">
    <property type="term" value="F:3'-5' DNA helicase activity"/>
    <property type="evidence" value="ECO:0007669"/>
    <property type="project" value="TreeGrafter"/>
</dbReference>
<dbReference type="GO" id="GO:0003677">
    <property type="term" value="F:DNA binding"/>
    <property type="evidence" value="ECO:0007669"/>
    <property type="project" value="InterPro"/>
</dbReference>
<proteinExistence type="predicted"/>
<accession>A0A368UME5</accession>
<feature type="domain" description="UvrD-like helicase ATP-binding" evidence="6">
    <location>
        <begin position="249"/>
        <end position="533"/>
    </location>
</feature>